<sequence>MDQGILYSLKAQYRKILCFEKIAAYEKLTDQESELPKISIYDAILYINHAWDIVTKETIQQSWMRSGILPPSFSLREFSAFNEEEVEVIDLRENESQKLEHELDQLIQQLPITDILSAHEFISIDDNIEQENEALDSIEALITFIKQSEWGVDANFYYNLVKLQGICYP</sequence>
<reference evidence="2" key="1">
    <citation type="submission" date="2021-06" db="EMBL/GenBank/DDBJ databases">
        <authorList>
            <person name="Kallberg Y."/>
            <person name="Tangrot J."/>
            <person name="Rosling A."/>
        </authorList>
    </citation>
    <scope>NUCLEOTIDE SEQUENCE</scope>
    <source>
        <strain evidence="2">MT106</strain>
    </source>
</reference>
<protein>
    <submittedName>
        <fullName evidence="2">7318_t:CDS:1</fullName>
    </submittedName>
</protein>
<evidence type="ECO:0000313" key="2">
    <source>
        <dbReference type="EMBL" id="CAG8674860.1"/>
    </source>
</evidence>
<dbReference type="AlphaFoldDB" id="A0A9N9EE68"/>
<proteinExistence type="predicted"/>
<gene>
    <name evidence="2" type="ORF">AGERDE_LOCUS12420</name>
</gene>
<name>A0A9N9EE68_9GLOM</name>
<dbReference type="GO" id="GO:0003676">
    <property type="term" value="F:nucleic acid binding"/>
    <property type="evidence" value="ECO:0007669"/>
    <property type="project" value="InterPro"/>
</dbReference>
<dbReference type="InterPro" id="IPR004875">
    <property type="entry name" value="DDE_SF_endonuclease_dom"/>
</dbReference>
<organism evidence="2 3">
    <name type="scientific">Ambispora gerdemannii</name>
    <dbReference type="NCBI Taxonomy" id="144530"/>
    <lineage>
        <taxon>Eukaryota</taxon>
        <taxon>Fungi</taxon>
        <taxon>Fungi incertae sedis</taxon>
        <taxon>Mucoromycota</taxon>
        <taxon>Glomeromycotina</taxon>
        <taxon>Glomeromycetes</taxon>
        <taxon>Archaeosporales</taxon>
        <taxon>Ambisporaceae</taxon>
        <taxon>Ambispora</taxon>
    </lineage>
</organism>
<keyword evidence="3" id="KW-1185">Reference proteome</keyword>
<feature type="domain" description="DDE-1" evidence="1">
    <location>
        <begin position="1"/>
        <end position="63"/>
    </location>
</feature>
<dbReference type="Pfam" id="PF03184">
    <property type="entry name" value="DDE_1"/>
    <property type="match status" value="1"/>
</dbReference>
<dbReference type="OrthoDB" id="2441347at2759"/>
<dbReference type="Proteomes" id="UP000789831">
    <property type="component" value="Unassembled WGS sequence"/>
</dbReference>
<feature type="non-terminal residue" evidence="2">
    <location>
        <position position="169"/>
    </location>
</feature>
<comment type="caution">
    <text evidence="2">The sequence shown here is derived from an EMBL/GenBank/DDBJ whole genome shotgun (WGS) entry which is preliminary data.</text>
</comment>
<evidence type="ECO:0000259" key="1">
    <source>
        <dbReference type="Pfam" id="PF03184"/>
    </source>
</evidence>
<evidence type="ECO:0000313" key="3">
    <source>
        <dbReference type="Proteomes" id="UP000789831"/>
    </source>
</evidence>
<dbReference type="EMBL" id="CAJVPL010008552">
    <property type="protein sequence ID" value="CAG8674860.1"/>
    <property type="molecule type" value="Genomic_DNA"/>
</dbReference>
<accession>A0A9N9EE68</accession>